<dbReference type="EMBL" id="SMKU01000232">
    <property type="protein sequence ID" value="TDD74772.1"/>
    <property type="molecule type" value="Genomic_DNA"/>
</dbReference>
<organism evidence="1 2">
    <name type="scientific">Actinomadura rubrisoli</name>
    <dbReference type="NCBI Taxonomy" id="2530368"/>
    <lineage>
        <taxon>Bacteria</taxon>
        <taxon>Bacillati</taxon>
        <taxon>Actinomycetota</taxon>
        <taxon>Actinomycetes</taxon>
        <taxon>Streptosporangiales</taxon>
        <taxon>Thermomonosporaceae</taxon>
        <taxon>Actinomadura</taxon>
    </lineage>
</organism>
<protein>
    <recommendedName>
        <fullName evidence="3">NUDIX domain-containing protein</fullName>
    </recommendedName>
</protein>
<name>A0A4R5AVX6_9ACTN</name>
<evidence type="ECO:0000313" key="1">
    <source>
        <dbReference type="EMBL" id="TDD74772.1"/>
    </source>
</evidence>
<gene>
    <name evidence="1" type="ORF">E1298_32220</name>
</gene>
<keyword evidence="2" id="KW-1185">Reference proteome</keyword>
<dbReference type="AlphaFoldDB" id="A0A4R5AVX6"/>
<proteinExistence type="predicted"/>
<evidence type="ECO:0000313" key="2">
    <source>
        <dbReference type="Proteomes" id="UP000294513"/>
    </source>
</evidence>
<comment type="caution">
    <text evidence="1">The sequence shown here is derived from an EMBL/GenBank/DDBJ whole genome shotgun (WGS) entry which is preliminary data.</text>
</comment>
<accession>A0A4R5AVX6</accession>
<dbReference type="Proteomes" id="UP000294513">
    <property type="component" value="Unassembled WGS sequence"/>
</dbReference>
<sequence>MRLPVGRQREPGGVDAGALVREIREEVAVALVPDMIVHLGTWEAHPDGGHPDGVTARMT</sequence>
<dbReference type="OrthoDB" id="3532303at2"/>
<reference evidence="1 2" key="1">
    <citation type="submission" date="2019-03" db="EMBL/GenBank/DDBJ databases">
        <title>Draft genome sequences of novel Actinobacteria.</title>
        <authorList>
            <person name="Sahin N."/>
            <person name="Ay H."/>
            <person name="Saygin H."/>
        </authorList>
    </citation>
    <scope>NUCLEOTIDE SEQUENCE [LARGE SCALE GENOMIC DNA]</scope>
    <source>
        <strain evidence="1 2">H3C3</strain>
    </source>
</reference>
<dbReference type="RefSeq" id="WP_131900003.1">
    <property type="nucleotide sequence ID" value="NZ_SMKU01000232.1"/>
</dbReference>
<evidence type="ECO:0008006" key="3">
    <source>
        <dbReference type="Google" id="ProtNLM"/>
    </source>
</evidence>